<evidence type="ECO:0000313" key="1">
    <source>
        <dbReference type="EMBL" id="GAW25055.1"/>
    </source>
</evidence>
<reference evidence="1" key="1">
    <citation type="submission" date="2016-03" db="EMBL/GenBank/DDBJ databases">
        <title>Draft genome sequence of Rosellinia necatrix.</title>
        <authorList>
            <person name="Kanematsu S."/>
        </authorList>
    </citation>
    <scope>NUCLEOTIDE SEQUENCE [LARGE SCALE GENOMIC DNA]</scope>
    <source>
        <strain evidence="1">W97</strain>
    </source>
</reference>
<name>A0A1S8A592_ROSNE</name>
<dbReference type="AlphaFoldDB" id="A0A1S8A592"/>
<sequence>MYITRHSARSLKSSNFPNFTSQSQAFENIARKRFDPKLENAGGQLRPFSRPH</sequence>
<gene>
    <name evidence="1" type="ORF">SAMD00023353_0102370</name>
</gene>
<organism evidence="1">
    <name type="scientific">Rosellinia necatrix</name>
    <name type="common">White root-rot fungus</name>
    <dbReference type="NCBI Taxonomy" id="77044"/>
    <lineage>
        <taxon>Eukaryota</taxon>
        <taxon>Fungi</taxon>
        <taxon>Dikarya</taxon>
        <taxon>Ascomycota</taxon>
        <taxon>Pezizomycotina</taxon>
        <taxon>Sordariomycetes</taxon>
        <taxon>Xylariomycetidae</taxon>
        <taxon>Xylariales</taxon>
        <taxon>Xylariaceae</taxon>
        <taxon>Rosellinia</taxon>
    </lineage>
</organism>
<keyword evidence="2" id="KW-1185">Reference proteome</keyword>
<dbReference type="Proteomes" id="UP000054516">
    <property type="component" value="Unassembled WGS sequence"/>
</dbReference>
<evidence type="ECO:0000313" key="2">
    <source>
        <dbReference type="Proteomes" id="UP000054516"/>
    </source>
</evidence>
<dbReference type="EMBL" id="DF977446">
    <property type="protein sequence ID" value="GAW25055.1"/>
    <property type="molecule type" value="Genomic_DNA"/>
</dbReference>
<proteinExistence type="predicted"/>
<accession>A0A1S8A592</accession>
<protein>
    <submittedName>
        <fullName evidence="1">Uncharacterized protein</fullName>
    </submittedName>
</protein>